<keyword evidence="1" id="KW-0812">Transmembrane</keyword>
<keyword evidence="1" id="KW-1133">Transmembrane helix</keyword>
<feature type="transmembrane region" description="Helical" evidence="1">
    <location>
        <begin position="12"/>
        <end position="31"/>
    </location>
</feature>
<gene>
    <name evidence="2" type="ORF">Sv326_0618</name>
</gene>
<name>A0A7D5XEU9_FERL1</name>
<evidence type="ECO:0000313" key="3">
    <source>
        <dbReference type="Proteomes" id="UP000510821"/>
    </source>
</evidence>
<sequence>MKEYIPGVSLKEYTAVLGSVLLAILLLGGKYNLKELVLILVLAVFGGLLIGVIFGPIGAFLGFWSVIYAFYRKEKQFKGKNEPKQV</sequence>
<feature type="transmembrane region" description="Helical" evidence="1">
    <location>
        <begin position="37"/>
        <end position="70"/>
    </location>
</feature>
<dbReference type="KEGG" id="flt:Sv326_0618"/>
<reference evidence="3" key="1">
    <citation type="submission" date="2020-07" db="EMBL/GenBank/DDBJ databases">
        <title>Metabolic diversity and evolutionary history of the archaeal phylum ###Micrarchaeota### uncovered from a freshwater lake metagenome.</title>
        <authorList>
            <person name="Kadnikov V.V."/>
            <person name="Savvichev A.S."/>
            <person name="Mardanov A.V."/>
            <person name="Beletsky A.V."/>
            <person name="Chupakov A.V."/>
            <person name="Kokryatskaya N.M."/>
            <person name="Pimenov N.V."/>
            <person name="Ravin N.V."/>
        </authorList>
    </citation>
    <scope>NUCLEOTIDE SEQUENCE [LARGE SCALE GENOMIC DNA]</scope>
</reference>
<dbReference type="Proteomes" id="UP000510821">
    <property type="component" value="Chromosome"/>
</dbReference>
<organism evidence="2 3">
    <name type="scientific">Fermentimicrarchaeum limneticum</name>
    <dbReference type="NCBI Taxonomy" id="2795018"/>
    <lineage>
        <taxon>Archaea</taxon>
        <taxon>Candidatus Micrarchaeota</taxon>
        <taxon>Candidatus Fermentimicrarchaeales</taxon>
        <taxon>Candidatus Fermentimicrarchaeaceae</taxon>
        <taxon>Candidatus Fermentimicrarchaeum</taxon>
    </lineage>
</organism>
<protein>
    <submittedName>
        <fullName evidence="2">Uncharacterized protein</fullName>
    </submittedName>
</protein>
<keyword evidence="1" id="KW-0472">Membrane</keyword>
<dbReference type="EMBL" id="CP058998">
    <property type="protein sequence ID" value="QLJ52793.1"/>
    <property type="molecule type" value="Genomic_DNA"/>
</dbReference>
<proteinExistence type="predicted"/>
<evidence type="ECO:0000313" key="2">
    <source>
        <dbReference type="EMBL" id="QLJ52793.1"/>
    </source>
</evidence>
<evidence type="ECO:0000256" key="1">
    <source>
        <dbReference type="SAM" id="Phobius"/>
    </source>
</evidence>
<dbReference type="AlphaFoldDB" id="A0A7D5XEU9"/>
<accession>A0A7D5XEU9</accession>